<sequence>MNGDGSDNGAPDFEALKKSVKNGIRKAVEATNRLLASLETTTDSVSKPLAKGVKKVEQEGSYLAGQVMRVYERRYEYGPHLVAGSALAVGGLMTLRRGKILGAASAALSGGLAYVAIYEPIPLQDMPDLIFGSKK</sequence>
<dbReference type="AlphaFoldDB" id="A0A8J9X704"/>
<name>A0A8J9X704_PHATR</name>
<evidence type="ECO:0000256" key="1">
    <source>
        <dbReference type="SAM" id="Phobius"/>
    </source>
</evidence>
<feature type="transmembrane region" description="Helical" evidence="1">
    <location>
        <begin position="100"/>
        <end position="118"/>
    </location>
</feature>
<accession>A0A8J9X704</accession>
<keyword evidence="1" id="KW-0812">Transmembrane</keyword>
<keyword evidence="1" id="KW-1133">Transmembrane helix</keyword>
<evidence type="ECO:0008006" key="3">
    <source>
        <dbReference type="Google" id="ProtNLM"/>
    </source>
</evidence>
<gene>
    <name evidence="2" type="ORF">PTTT1_LOCUS42908</name>
</gene>
<evidence type="ECO:0000313" key="2">
    <source>
        <dbReference type="EMBL" id="CAG9289835.1"/>
    </source>
</evidence>
<dbReference type="Proteomes" id="UP000836788">
    <property type="component" value="Chromosome 5"/>
</dbReference>
<protein>
    <recommendedName>
        <fullName evidence="3">MICOS complex subunit</fullName>
    </recommendedName>
</protein>
<proteinExistence type="predicted"/>
<organism evidence="2">
    <name type="scientific">Phaeodactylum tricornutum</name>
    <name type="common">Diatom</name>
    <dbReference type="NCBI Taxonomy" id="2850"/>
    <lineage>
        <taxon>Eukaryota</taxon>
        <taxon>Sar</taxon>
        <taxon>Stramenopiles</taxon>
        <taxon>Ochrophyta</taxon>
        <taxon>Bacillariophyta</taxon>
        <taxon>Bacillariophyceae</taxon>
        <taxon>Bacillariophycidae</taxon>
        <taxon>Naviculales</taxon>
        <taxon>Phaeodactylaceae</taxon>
        <taxon>Phaeodactylum</taxon>
    </lineage>
</organism>
<reference evidence="2" key="1">
    <citation type="submission" date="2022-02" db="EMBL/GenBank/DDBJ databases">
        <authorList>
            <person name="Giguere J D."/>
        </authorList>
    </citation>
    <scope>NUCLEOTIDE SEQUENCE</scope>
    <source>
        <strain evidence="2">CCAP 1055/1</strain>
    </source>
</reference>
<keyword evidence="1" id="KW-0472">Membrane</keyword>
<dbReference type="EMBL" id="OU594946">
    <property type="protein sequence ID" value="CAG9289835.1"/>
    <property type="molecule type" value="Genomic_DNA"/>
</dbReference>